<dbReference type="InterPro" id="IPR017441">
    <property type="entry name" value="Protein_kinase_ATP_BS"/>
</dbReference>
<dbReference type="SMART" id="SM00220">
    <property type="entry name" value="S_TKc"/>
    <property type="match status" value="1"/>
</dbReference>
<keyword evidence="5 13" id="KW-0418">Kinase</keyword>
<organism evidence="13 14">
    <name type="scientific">Obba rivulosa</name>
    <dbReference type="NCBI Taxonomy" id="1052685"/>
    <lineage>
        <taxon>Eukaryota</taxon>
        <taxon>Fungi</taxon>
        <taxon>Dikarya</taxon>
        <taxon>Basidiomycota</taxon>
        <taxon>Agaricomycotina</taxon>
        <taxon>Agaricomycetes</taxon>
        <taxon>Polyporales</taxon>
        <taxon>Gelatoporiaceae</taxon>
        <taxon>Obba</taxon>
    </lineage>
</organism>
<evidence type="ECO:0000256" key="8">
    <source>
        <dbReference type="ARBA" id="ARBA00048679"/>
    </source>
</evidence>
<dbReference type="AlphaFoldDB" id="A0A8E2APV5"/>
<proteinExistence type="inferred from homology"/>
<evidence type="ECO:0000256" key="11">
    <source>
        <dbReference type="SAM" id="MobiDB-lite"/>
    </source>
</evidence>
<dbReference type="Gene3D" id="1.10.510.10">
    <property type="entry name" value="Transferase(Phosphotransferase) domain 1"/>
    <property type="match status" value="1"/>
</dbReference>
<gene>
    <name evidence="13" type="ORF">OBBRIDRAFT_272690</name>
</gene>
<evidence type="ECO:0000313" key="13">
    <source>
        <dbReference type="EMBL" id="OCH85922.1"/>
    </source>
</evidence>
<evidence type="ECO:0000256" key="10">
    <source>
        <dbReference type="RuleBase" id="RU000304"/>
    </source>
</evidence>
<feature type="region of interest" description="Disordered" evidence="11">
    <location>
        <begin position="301"/>
        <end position="324"/>
    </location>
</feature>
<evidence type="ECO:0000256" key="5">
    <source>
        <dbReference type="ARBA" id="ARBA00022777"/>
    </source>
</evidence>
<dbReference type="Pfam" id="PF00069">
    <property type="entry name" value="Pkinase"/>
    <property type="match status" value="1"/>
</dbReference>
<evidence type="ECO:0000256" key="3">
    <source>
        <dbReference type="ARBA" id="ARBA00022679"/>
    </source>
</evidence>
<dbReference type="PROSITE" id="PS00108">
    <property type="entry name" value="PROTEIN_KINASE_ST"/>
    <property type="match status" value="1"/>
</dbReference>
<evidence type="ECO:0000313" key="14">
    <source>
        <dbReference type="Proteomes" id="UP000250043"/>
    </source>
</evidence>
<evidence type="ECO:0000256" key="4">
    <source>
        <dbReference type="ARBA" id="ARBA00022741"/>
    </source>
</evidence>
<reference evidence="13 14" key="1">
    <citation type="submission" date="2016-07" db="EMBL/GenBank/DDBJ databases">
        <title>Draft genome of the white-rot fungus Obba rivulosa 3A-2.</title>
        <authorList>
            <consortium name="DOE Joint Genome Institute"/>
            <person name="Miettinen O."/>
            <person name="Riley R."/>
            <person name="Acob R."/>
            <person name="Barry K."/>
            <person name="Cullen D."/>
            <person name="De Vries R."/>
            <person name="Hainaut M."/>
            <person name="Hatakka A."/>
            <person name="Henrissat B."/>
            <person name="Hilden K."/>
            <person name="Kuo R."/>
            <person name="Labutti K."/>
            <person name="Lipzen A."/>
            <person name="Makela M.R."/>
            <person name="Sandor L."/>
            <person name="Spatafora J.W."/>
            <person name="Grigoriev I.V."/>
            <person name="Hibbett D.S."/>
        </authorList>
    </citation>
    <scope>NUCLEOTIDE SEQUENCE [LARGE SCALE GENOMIC DNA]</scope>
    <source>
        <strain evidence="13 14">3A-2</strain>
    </source>
</reference>
<dbReference type="InterPro" id="IPR000719">
    <property type="entry name" value="Prot_kinase_dom"/>
</dbReference>
<dbReference type="GO" id="GO:0005524">
    <property type="term" value="F:ATP binding"/>
    <property type="evidence" value="ECO:0007669"/>
    <property type="project" value="UniProtKB-UniRule"/>
</dbReference>
<evidence type="ECO:0000256" key="9">
    <source>
        <dbReference type="PROSITE-ProRule" id="PRU10141"/>
    </source>
</evidence>
<comment type="similarity">
    <text evidence="10">Belongs to the protein kinase superfamily.</text>
</comment>
<dbReference type="InterPro" id="IPR008271">
    <property type="entry name" value="Ser/Thr_kinase_AS"/>
</dbReference>
<dbReference type="EMBL" id="KV722555">
    <property type="protein sequence ID" value="OCH85922.1"/>
    <property type="molecule type" value="Genomic_DNA"/>
</dbReference>
<dbReference type="GO" id="GO:0004674">
    <property type="term" value="F:protein serine/threonine kinase activity"/>
    <property type="evidence" value="ECO:0007669"/>
    <property type="project" value="UniProtKB-KW"/>
</dbReference>
<evidence type="ECO:0000259" key="12">
    <source>
        <dbReference type="PROSITE" id="PS50011"/>
    </source>
</evidence>
<accession>A0A8E2APV5</accession>
<evidence type="ECO:0000256" key="2">
    <source>
        <dbReference type="ARBA" id="ARBA00022527"/>
    </source>
</evidence>
<dbReference type="PANTHER" id="PTHR43895:SF32">
    <property type="entry name" value="SERINE_THREONINE-PROTEIN KINASE CHK1"/>
    <property type="match status" value="1"/>
</dbReference>
<dbReference type="OrthoDB" id="541276at2759"/>
<dbReference type="PROSITE" id="PS50011">
    <property type="entry name" value="PROTEIN_KINASE_DOM"/>
    <property type="match status" value="1"/>
</dbReference>
<evidence type="ECO:0000256" key="7">
    <source>
        <dbReference type="ARBA" id="ARBA00047899"/>
    </source>
</evidence>
<dbReference type="Proteomes" id="UP000250043">
    <property type="component" value="Unassembled WGS sequence"/>
</dbReference>
<dbReference type="EC" id="2.7.11.1" evidence="1"/>
<comment type="catalytic activity">
    <reaction evidence="8">
        <text>L-seryl-[protein] + ATP = O-phospho-L-seryl-[protein] + ADP + H(+)</text>
        <dbReference type="Rhea" id="RHEA:17989"/>
        <dbReference type="Rhea" id="RHEA-COMP:9863"/>
        <dbReference type="Rhea" id="RHEA-COMP:11604"/>
        <dbReference type="ChEBI" id="CHEBI:15378"/>
        <dbReference type="ChEBI" id="CHEBI:29999"/>
        <dbReference type="ChEBI" id="CHEBI:30616"/>
        <dbReference type="ChEBI" id="CHEBI:83421"/>
        <dbReference type="ChEBI" id="CHEBI:456216"/>
        <dbReference type="EC" id="2.7.11.1"/>
    </reaction>
</comment>
<protein>
    <recommendedName>
        <fullName evidence="1">non-specific serine/threonine protein kinase</fullName>
        <ecNumber evidence="1">2.7.11.1</ecNumber>
    </recommendedName>
</protein>
<keyword evidence="6 9" id="KW-0067">ATP-binding</keyword>
<keyword evidence="2 10" id="KW-0723">Serine/threonine-protein kinase</keyword>
<evidence type="ECO:0000256" key="1">
    <source>
        <dbReference type="ARBA" id="ARBA00012513"/>
    </source>
</evidence>
<keyword evidence="4 9" id="KW-0547">Nucleotide-binding</keyword>
<comment type="catalytic activity">
    <reaction evidence="7">
        <text>L-threonyl-[protein] + ATP = O-phospho-L-threonyl-[protein] + ADP + H(+)</text>
        <dbReference type="Rhea" id="RHEA:46608"/>
        <dbReference type="Rhea" id="RHEA-COMP:11060"/>
        <dbReference type="Rhea" id="RHEA-COMP:11605"/>
        <dbReference type="ChEBI" id="CHEBI:15378"/>
        <dbReference type="ChEBI" id="CHEBI:30013"/>
        <dbReference type="ChEBI" id="CHEBI:30616"/>
        <dbReference type="ChEBI" id="CHEBI:61977"/>
        <dbReference type="ChEBI" id="CHEBI:456216"/>
        <dbReference type="EC" id="2.7.11.1"/>
    </reaction>
</comment>
<sequence length="430" mass="47966">MASSTMPNLLNHTVELRGRRYKLEQVLGEGTYGVVYRGRDRASPEDAPEYRAVKIVRKDVPGRSGVYELLQREIALHHAASGHPNVVTLYDTAESDEYVLFLLDYCPGGDLYTQIADNRVFAGNDELIKKVFVQVLDAVDHCHERGVYHRDLKPENILCDRDGSHVYLADFGLATDRTFSVNHGCGTAFYISPECIGKRYGYAPYWTRGSDIWSLAVILFTMIADCYPWDKPSMEDPAFQQYMEDPFFFYCALPISPAAAAIFDRAFDPNPLARFSIPELREAVLNIDTFFKKGTKDERAEETKSMSINKSAQACEKSDEPLPLDASIEREEADVSLLASNSEVLQKASAAAELDMPELSDAVSYSCTSSAGDDLATPESGINDGTCASSIDPRALGKALMTLSLRQKYRKTPRLPAPWLFEKFRLGENL</sequence>
<feature type="binding site" evidence="9">
    <location>
        <position position="58"/>
    </location>
    <ligand>
        <name>ATP</name>
        <dbReference type="ChEBI" id="CHEBI:30616"/>
    </ligand>
</feature>
<dbReference type="PANTHER" id="PTHR43895">
    <property type="entry name" value="CALCIUM/CALMODULIN-DEPENDENT PROTEIN KINASE KINASE-RELATED"/>
    <property type="match status" value="1"/>
</dbReference>
<dbReference type="GO" id="GO:0007165">
    <property type="term" value="P:signal transduction"/>
    <property type="evidence" value="ECO:0007669"/>
    <property type="project" value="TreeGrafter"/>
</dbReference>
<dbReference type="PROSITE" id="PS00107">
    <property type="entry name" value="PROTEIN_KINASE_ATP"/>
    <property type="match status" value="1"/>
</dbReference>
<feature type="domain" description="Protein kinase" evidence="12">
    <location>
        <begin position="21"/>
        <end position="291"/>
    </location>
</feature>
<dbReference type="InterPro" id="IPR011009">
    <property type="entry name" value="Kinase-like_dom_sf"/>
</dbReference>
<keyword evidence="3" id="KW-0808">Transferase</keyword>
<dbReference type="SUPFAM" id="SSF56112">
    <property type="entry name" value="Protein kinase-like (PK-like)"/>
    <property type="match status" value="1"/>
</dbReference>
<keyword evidence="14" id="KW-1185">Reference proteome</keyword>
<name>A0A8E2APV5_9APHY</name>
<evidence type="ECO:0000256" key="6">
    <source>
        <dbReference type="ARBA" id="ARBA00022840"/>
    </source>
</evidence>